<protein>
    <recommendedName>
        <fullName evidence="3">ZAD domain-containing protein</fullName>
    </recommendedName>
</protein>
<reference evidence="1" key="1">
    <citation type="submission" date="2022-08" db="UniProtKB">
        <authorList>
            <consortium name="EnsemblMetazoa"/>
        </authorList>
    </citation>
    <scope>IDENTIFICATION</scope>
    <source>
        <strain evidence="1">05x7-T-G4-1.051#20</strain>
    </source>
</reference>
<sequence length="376" mass="41940">MAASVSGGMCRLCWGPVPLKYRRLIFSSSFKVLKQLTEVLNYSPSQNDGHSHYLCYVCFNKLNKLEKIDFDVENKLNALAVEKASILQELRNKNTVNKLSSRAIETSVSTKASVGISSRVVTCPNENTVTPTKCINRTKRTILHTPTPRKSKVHILGTPRKTVLQMETSASSRKRPQQLLFSPMKAKISYRGQNDRKVRTKIIREKGLYSVMVGIVRGNKPEVILNKLVKVKNFKEKAVKVLSKCVKEECKLLCGKNDPSILRGNTSEDIISIDFLKIANELKEKAPAFSQILEDTMNTTKPVALVSSAAVILHHRNQNMSLIHHAVGQLLDHGGATDETIDLLRCLGFSVGCSATHKKHVSLIDIQKKKIENTIL</sequence>
<name>A0A8W8MHD1_MAGGI</name>
<evidence type="ECO:0008006" key="3">
    <source>
        <dbReference type="Google" id="ProtNLM"/>
    </source>
</evidence>
<evidence type="ECO:0000313" key="1">
    <source>
        <dbReference type="EnsemblMetazoa" id="G34151.4:cds"/>
    </source>
</evidence>
<dbReference type="Proteomes" id="UP000005408">
    <property type="component" value="Unassembled WGS sequence"/>
</dbReference>
<organism evidence="1 2">
    <name type="scientific">Magallana gigas</name>
    <name type="common">Pacific oyster</name>
    <name type="synonym">Crassostrea gigas</name>
    <dbReference type="NCBI Taxonomy" id="29159"/>
    <lineage>
        <taxon>Eukaryota</taxon>
        <taxon>Metazoa</taxon>
        <taxon>Spiralia</taxon>
        <taxon>Lophotrochozoa</taxon>
        <taxon>Mollusca</taxon>
        <taxon>Bivalvia</taxon>
        <taxon>Autobranchia</taxon>
        <taxon>Pteriomorphia</taxon>
        <taxon>Ostreida</taxon>
        <taxon>Ostreoidea</taxon>
        <taxon>Ostreidae</taxon>
        <taxon>Magallana</taxon>
    </lineage>
</organism>
<accession>A0A8W8MHD1</accession>
<dbReference type="AlphaFoldDB" id="A0A8W8MHD1"/>
<dbReference type="SUPFAM" id="SSF57716">
    <property type="entry name" value="Glucocorticoid receptor-like (DNA-binding domain)"/>
    <property type="match status" value="1"/>
</dbReference>
<evidence type="ECO:0000313" key="2">
    <source>
        <dbReference type="Proteomes" id="UP000005408"/>
    </source>
</evidence>
<keyword evidence="2" id="KW-1185">Reference proteome</keyword>
<dbReference type="EnsemblMetazoa" id="G34151.4">
    <property type="protein sequence ID" value="G34151.4:cds"/>
    <property type="gene ID" value="G34151"/>
</dbReference>
<proteinExistence type="predicted"/>